<proteinExistence type="predicted"/>
<organism evidence="2 3">
    <name type="scientific">Caballeronia udeis</name>
    <dbReference type="NCBI Taxonomy" id="1232866"/>
    <lineage>
        <taxon>Bacteria</taxon>
        <taxon>Pseudomonadati</taxon>
        <taxon>Pseudomonadota</taxon>
        <taxon>Betaproteobacteria</taxon>
        <taxon>Burkholderiales</taxon>
        <taxon>Burkholderiaceae</taxon>
        <taxon>Caballeronia</taxon>
    </lineage>
</organism>
<evidence type="ECO:0000256" key="1">
    <source>
        <dbReference type="SAM" id="Phobius"/>
    </source>
</evidence>
<evidence type="ECO:0000313" key="2">
    <source>
        <dbReference type="EMBL" id="MFK4448498.1"/>
    </source>
</evidence>
<dbReference type="Proteomes" id="UP001620514">
    <property type="component" value="Unassembled WGS sequence"/>
</dbReference>
<protein>
    <submittedName>
        <fullName evidence="2">Uncharacterized protein</fullName>
    </submittedName>
</protein>
<comment type="caution">
    <text evidence="2">The sequence shown here is derived from an EMBL/GenBank/DDBJ whole genome shotgun (WGS) entry which is preliminary data.</text>
</comment>
<keyword evidence="1" id="KW-0812">Transmembrane</keyword>
<feature type="transmembrane region" description="Helical" evidence="1">
    <location>
        <begin position="12"/>
        <end position="29"/>
    </location>
</feature>
<gene>
    <name evidence="2" type="ORF">ABH943_008542</name>
</gene>
<keyword evidence="1" id="KW-0472">Membrane</keyword>
<feature type="transmembrane region" description="Helical" evidence="1">
    <location>
        <begin position="49"/>
        <end position="66"/>
    </location>
</feature>
<evidence type="ECO:0000313" key="3">
    <source>
        <dbReference type="Proteomes" id="UP001620514"/>
    </source>
</evidence>
<reference evidence="2 3" key="1">
    <citation type="submission" date="2024-11" db="EMBL/GenBank/DDBJ databases">
        <title>Using genomics to understand microbial adaptation to soil warming.</title>
        <authorList>
            <person name="Deangelis K.M. PhD."/>
        </authorList>
    </citation>
    <scope>NUCLEOTIDE SEQUENCE [LARGE SCALE GENOMIC DNA]</scope>
    <source>
        <strain evidence="2 3">GAS97</strain>
    </source>
</reference>
<dbReference type="RefSeq" id="WP_404614842.1">
    <property type="nucleotide sequence ID" value="NZ_JBIYDN010000052.1"/>
</dbReference>
<keyword evidence="1" id="KW-1133">Transmembrane helix</keyword>
<keyword evidence="3" id="KW-1185">Reference proteome</keyword>
<accession>A0ABW8MXN7</accession>
<name>A0ABW8MXN7_9BURK</name>
<sequence length="231" mass="25435">MDDTPDKLRRNVVALSAAILAIAFFNLSFRPTGTLLGFAEVSNVSPLKVWVALLVVLLYVFLRYHFSEQTSTERATMVTDFQKTRLQAVRQHLERAVRAYFLKGRSVGWIDDFESRFVDRDIQERMLRDGPALEVDDLVVGVDSGEEPWYASIAGVSFHARWTSGGYGRSGGNRHAFTLPRRLRAQILAGCALRATSFSRGAVDVAVPTGLAALALLTCIVKLGFSLAGLA</sequence>
<dbReference type="EMBL" id="JBIYDN010000052">
    <property type="protein sequence ID" value="MFK4448498.1"/>
    <property type="molecule type" value="Genomic_DNA"/>
</dbReference>